<feature type="domain" description="Gfo/Idh/MocA-like oxidoreductase N-terminal" evidence="1">
    <location>
        <begin position="4"/>
        <end position="120"/>
    </location>
</feature>
<dbReference type="Pfam" id="PF22725">
    <property type="entry name" value="GFO_IDH_MocA_C3"/>
    <property type="match status" value="1"/>
</dbReference>
<dbReference type="InterPro" id="IPR055170">
    <property type="entry name" value="GFO_IDH_MocA-like_dom"/>
</dbReference>
<dbReference type="PANTHER" id="PTHR43377:SF1">
    <property type="entry name" value="BILIVERDIN REDUCTASE A"/>
    <property type="match status" value="1"/>
</dbReference>
<accession>A0A1N7LDA8</accession>
<keyword evidence="4" id="KW-1185">Reference proteome</keyword>
<dbReference type="GO" id="GO:0000166">
    <property type="term" value="F:nucleotide binding"/>
    <property type="evidence" value="ECO:0007669"/>
    <property type="project" value="InterPro"/>
</dbReference>
<dbReference type="Gene3D" id="3.40.50.720">
    <property type="entry name" value="NAD(P)-binding Rossmann-like Domain"/>
    <property type="match status" value="1"/>
</dbReference>
<dbReference type="InterPro" id="IPR000683">
    <property type="entry name" value="Gfo/Idh/MocA-like_OxRdtase_N"/>
</dbReference>
<name>A0A1N7LDA8_9BACL</name>
<protein>
    <submittedName>
        <fullName evidence="3">Predicted dehydrogenase</fullName>
    </submittedName>
</protein>
<proteinExistence type="predicted"/>
<reference evidence="4" key="1">
    <citation type="submission" date="2017-01" db="EMBL/GenBank/DDBJ databases">
        <authorList>
            <person name="Varghese N."/>
            <person name="Submissions S."/>
        </authorList>
    </citation>
    <scope>NUCLEOTIDE SEQUENCE [LARGE SCALE GENOMIC DNA]</scope>
    <source>
        <strain evidence="4">DSM 45196</strain>
    </source>
</reference>
<dbReference type="AlphaFoldDB" id="A0A1N7LDA8"/>
<evidence type="ECO:0000313" key="4">
    <source>
        <dbReference type="Proteomes" id="UP000186795"/>
    </source>
</evidence>
<dbReference type="SUPFAM" id="SSF55347">
    <property type="entry name" value="Glyceraldehyde-3-phosphate dehydrogenase-like, C-terminal domain"/>
    <property type="match status" value="1"/>
</dbReference>
<dbReference type="Pfam" id="PF01408">
    <property type="entry name" value="GFO_IDH_MocA"/>
    <property type="match status" value="1"/>
</dbReference>
<dbReference type="InterPro" id="IPR036291">
    <property type="entry name" value="NAD(P)-bd_dom_sf"/>
</dbReference>
<dbReference type="EMBL" id="FTOD01000004">
    <property type="protein sequence ID" value="SIS71767.1"/>
    <property type="molecule type" value="Genomic_DNA"/>
</dbReference>
<organism evidence="3 4">
    <name type="scientific">Kroppenstedtia eburnea</name>
    <dbReference type="NCBI Taxonomy" id="714067"/>
    <lineage>
        <taxon>Bacteria</taxon>
        <taxon>Bacillati</taxon>
        <taxon>Bacillota</taxon>
        <taxon>Bacilli</taxon>
        <taxon>Bacillales</taxon>
        <taxon>Thermoactinomycetaceae</taxon>
        <taxon>Kroppenstedtia</taxon>
    </lineage>
</organism>
<dbReference type="PANTHER" id="PTHR43377">
    <property type="entry name" value="BILIVERDIN REDUCTASE A"/>
    <property type="match status" value="1"/>
</dbReference>
<gene>
    <name evidence="3" type="ORF">SAMN05421790_104102</name>
</gene>
<dbReference type="RefSeq" id="WP_076524418.1">
    <property type="nucleotide sequence ID" value="NZ_CP048103.1"/>
</dbReference>
<dbReference type="InterPro" id="IPR051450">
    <property type="entry name" value="Gfo/Idh/MocA_Oxidoreductases"/>
</dbReference>
<dbReference type="SUPFAM" id="SSF51735">
    <property type="entry name" value="NAD(P)-binding Rossmann-fold domains"/>
    <property type="match status" value="1"/>
</dbReference>
<evidence type="ECO:0000259" key="1">
    <source>
        <dbReference type="Pfam" id="PF01408"/>
    </source>
</evidence>
<sequence length="330" mass="36699">MGYRVAIIGAGAVAQRHLEALTKMGLQGVAIADIDQDRAQQAATGSGMNPYTDYREMIGMEQPDIAVITLPHFLHKEVAVWCARHGCHMLLEKPMALNREECDEISQAVAENQVKLMVGHTQHYLAENRKAKEILAAGELGDPVMIQDTRHLYYYHRDRPDWFFEKKRAGGGILMNLGAHSIDKIQWLTDSRITKVKASLSFHGDRGDVEGSGTVFMETSKGFPATLFQSGYPGAPKNETELICTKGMLKWGAGEGLWLSRGGDYRQVPVDDQRDPFVLQLEELVTSIQEDREPECSGEYARTVVSVLETIYCSHKTGRELVVGRGETSC</sequence>
<evidence type="ECO:0000313" key="3">
    <source>
        <dbReference type="EMBL" id="SIS71767.1"/>
    </source>
</evidence>
<evidence type="ECO:0000259" key="2">
    <source>
        <dbReference type="Pfam" id="PF22725"/>
    </source>
</evidence>
<feature type="domain" description="GFO/IDH/MocA-like oxidoreductase" evidence="2">
    <location>
        <begin position="129"/>
        <end position="249"/>
    </location>
</feature>
<dbReference type="Gene3D" id="3.30.360.10">
    <property type="entry name" value="Dihydrodipicolinate Reductase, domain 2"/>
    <property type="match status" value="1"/>
</dbReference>
<dbReference type="OrthoDB" id="9815825at2"/>
<dbReference type="Proteomes" id="UP000186795">
    <property type="component" value="Unassembled WGS sequence"/>
</dbReference>